<accession>A0A8J3N3E3</accession>
<dbReference type="Gene3D" id="3.90.245.10">
    <property type="entry name" value="Ribonucleoside hydrolase-like"/>
    <property type="match status" value="1"/>
</dbReference>
<dbReference type="GO" id="GO:0008477">
    <property type="term" value="F:purine nucleosidase activity"/>
    <property type="evidence" value="ECO:0007669"/>
    <property type="project" value="TreeGrafter"/>
</dbReference>
<dbReference type="InterPro" id="IPR036452">
    <property type="entry name" value="Ribo_hydro-like"/>
</dbReference>
<dbReference type="EMBL" id="BNJK01000001">
    <property type="protein sequence ID" value="GHO93032.1"/>
    <property type="molecule type" value="Genomic_DNA"/>
</dbReference>
<evidence type="ECO:0000256" key="1">
    <source>
        <dbReference type="ARBA" id="ARBA00022801"/>
    </source>
</evidence>
<reference evidence="4" key="1">
    <citation type="submission" date="2020-10" db="EMBL/GenBank/DDBJ databases">
        <title>Taxonomic study of unclassified bacteria belonging to the class Ktedonobacteria.</title>
        <authorList>
            <person name="Yabe S."/>
            <person name="Wang C.M."/>
            <person name="Zheng Y."/>
            <person name="Sakai Y."/>
            <person name="Cavaletti L."/>
            <person name="Monciardini P."/>
            <person name="Donadio S."/>
        </authorList>
    </citation>
    <scope>NUCLEOTIDE SEQUENCE</scope>
    <source>
        <strain evidence="4">ID150040</strain>
    </source>
</reference>
<name>A0A8J3N3E3_9CHLR</name>
<evidence type="ECO:0000313" key="4">
    <source>
        <dbReference type="EMBL" id="GHO93032.1"/>
    </source>
</evidence>
<feature type="domain" description="Inosine/uridine-preferring nucleoside hydrolase" evidence="3">
    <location>
        <begin position="5"/>
        <end position="281"/>
    </location>
</feature>
<gene>
    <name evidence="4" type="ORF">KSF_030800</name>
</gene>
<dbReference type="PANTHER" id="PTHR12304">
    <property type="entry name" value="INOSINE-URIDINE PREFERRING NUCLEOSIDE HYDROLASE"/>
    <property type="match status" value="1"/>
</dbReference>
<dbReference type="RefSeq" id="WP_220203838.1">
    <property type="nucleotide sequence ID" value="NZ_BNJK01000001.1"/>
</dbReference>
<dbReference type="AlphaFoldDB" id="A0A8J3N3E3"/>
<comment type="caution">
    <text evidence="4">The sequence shown here is derived from an EMBL/GenBank/DDBJ whole genome shotgun (WGS) entry which is preliminary data.</text>
</comment>
<dbReference type="InterPro" id="IPR001910">
    <property type="entry name" value="Inosine/uridine_hydrolase_dom"/>
</dbReference>
<proteinExistence type="predicted"/>
<dbReference type="SUPFAM" id="SSF53590">
    <property type="entry name" value="Nucleoside hydrolase"/>
    <property type="match status" value="1"/>
</dbReference>
<dbReference type="PANTHER" id="PTHR12304:SF4">
    <property type="entry name" value="URIDINE NUCLEOSIDASE"/>
    <property type="match status" value="1"/>
</dbReference>
<keyword evidence="1" id="KW-0378">Hydrolase</keyword>
<evidence type="ECO:0000259" key="3">
    <source>
        <dbReference type="Pfam" id="PF01156"/>
    </source>
</evidence>
<sequence>MSIKVLLDTDIGSDIDDALCLAYLLAQPECELLGITTVTGDVEKRAMLASAQCKVAGKAIPIYPGAPDPLLIAQKQPDVPQARALDRWDHETSFPRGAAIEFLRQTIRQHPGEITLLCIGPLTNIALLFRSDPEIPSLLKGLVLMCGIYSRGGPGACEWNALVDPHATSIVYRAAPPVHRSIGLDVTLQVTMQTDQFRQRCQTPLLRPVLDFADVWFQRNDIVTFHDPLAATTLFAPDICTFERGSVEIELASERLAGLTHWQGGETHEVATQVRPDRFFEHYFGAFA</sequence>
<dbReference type="Pfam" id="PF01156">
    <property type="entry name" value="IU_nuc_hydro"/>
    <property type="match status" value="1"/>
</dbReference>
<dbReference type="GO" id="GO:0006152">
    <property type="term" value="P:purine nucleoside catabolic process"/>
    <property type="evidence" value="ECO:0007669"/>
    <property type="project" value="TreeGrafter"/>
</dbReference>
<dbReference type="InterPro" id="IPR023186">
    <property type="entry name" value="IUNH"/>
</dbReference>
<organism evidence="4 5">
    <name type="scientific">Reticulibacter mediterranei</name>
    <dbReference type="NCBI Taxonomy" id="2778369"/>
    <lineage>
        <taxon>Bacteria</taxon>
        <taxon>Bacillati</taxon>
        <taxon>Chloroflexota</taxon>
        <taxon>Ktedonobacteria</taxon>
        <taxon>Ktedonobacterales</taxon>
        <taxon>Reticulibacteraceae</taxon>
        <taxon>Reticulibacter</taxon>
    </lineage>
</organism>
<dbReference type="Proteomes" id="UP000597444">
    <property type="component" value="Unassembled WGS sequence"/>
</dbReference>
<evidence type="ECO:0000256" key="2">
    <source>
        <dbReference type="ARBA" id="ARBA00023295"/>
    </source>
</evidence>
<evidence type="ECO:0000313" key="5">
    <source>
        <dbReference type="Proteomes" id="UP000597444"/>
    </source>
</evidence>
<keyword evidence="2" id="KW-0326">Glycosidase</keyword>
<protein>
    <recommendedName>
        <fullName evidence="3">Inosine/uridine-preferring nucleoside hydrolase domain-containing protein</fullName>
    </recommendedName>
</protein>
<dbReference type="GO" id="GO:0005829">
    <property type="term" value="C:cytosol"/>
    <property type="evidence" value="ECO:0007669"/>
    <property type="project" value="TreeGrafter"/>
</dbReference>
<keyword evidence="5" id="KW-1185">Reference proteome</keyword>